<accession>A0ABX4CQR8</accession>
<feature type="transmembrane region" description="Helical" evidence="1">
    <location>
        <begin position="51"/>
        <end position="69"/>
    </location>
</feature>
<evidence type="ECO:0000313" key="3">
    <source>
        <dbReference type="Proteomes" id="UP000198381"/>
    </source>
</evidence>
<dbReference type="RefSeq" id="WP_089059227.1">
    <property type="nucleotide sequence ID" value="NZ_MUHD01000034.1"/>
</dbReference>
<reference evidence="2 3" key="1">
    <citation type="submission" date="2016-11" db="EMBL/GenBank/DDBJ databases">
        <title>Whole genomes of Flavobacteriaceae.</title>
        <authorList>
            <person name="Stine C."/>
            <person name="Li C."/>
            <person name="Tadesse D."/>
        </authorList>
    </citation>
    <scope>NUCLEOTIDE SEQUENCE [LARGE SCALE GENOMIC DNA]</scope>
    <source>
        <strain evidence="2 3">CCUG 60112</strain>
    </source>
</reference>
<keyword evidence="1" id="KW-0472">Membrane</keyword>
<keyword evidence="1" id="KW-0812">Transmembrane</keyword>
<evidence type="ECO:0000256" key="1">
    <source>
        <dbReference type="SAM" id="Phobius"/>
    </source>
</evidence>
<sequence length="180" mass="20783">MQHYYNFKVSKNQISFEPYWHHKSYLLLNFILGIIVLVIGITITYLIDLKGGLICSILISTAIFLNSIYRGTIQNKTILLFDKTENAFYKITPLAKKKISALNSILGITTKSGSFHFNYILILKNKTSIKKIHLTDDIKIENQNNPEVRFLEMEIIPQLESFLNLKKEALIIFDSELINI</sequence>
<feature type="transmembrane region" description="Helical" evidence="1">
    <location>
        <begin position="25"/>
        <end position="45"/>
    </location>
</feature>
<keyword evidence="3" id="KW-1185">Reference proteome</keyword>
<name>A0ABX4CQR8_9FLAO</name>
<organism evidence="2 3">
    <name type="scientific">Flavobacterium plurextorum</name>
    <dbReference type="NCBI Taxonomy" id="1114867"/>
    <lineage>
        <taxon>Bacteria</taxon>
        <taxon>Pseudomonadati</taxon>
        <taxon>Bacteroidota</taxon>
        <taxon>Flavobacteriia</taxon>
        <taxon>Flavobacteriales</taxon>
        <taxon>Flavobacteriaceae</taxon>
        <taxon>Flavobacterium</taxon>
    </lineage>
</organism>
<keyword evidence="1" id="KW-1133">Transmembrane helix</keyword>
<dbReference type="EMBL" id="MUHD01000034">
    <property type="protein sequence ID" value="OXB03825.1"/>
    <property type="molecule type" value="Genomic_DNA"/>
</dbReference>
<evidence type="ECO:0000313" key="2">
    <source>
        <dbReference type="EMBL" id="OXB03825.1"/>
    </source>
</evidence>
<gene>
    <name evidence="2" type="ORF">B0A81_17655</name>
</gene>
<protein>
    <submittedName>
        <fullName evidence="2">Uncharacterized protein</fullName>
    </submittedName>
</protein>
<comment type="caution">
    <text evidence="2">The sequence shown here is derived from an EMBL/GenBank/DDBJ whole genome shotgun (WGS) entry which is preliminary data.</text>
</comment>
<proteinExistence type="predicted"/>
<dbReference type="Proteomes" id="UP000198381">
    <property type="component" value="Unassembled WGS sequence"/>
</dbReference>